<proteinExistence type="predicted"/>
<evidence type="ECO:0000313" key="2">
    <source>
        <dbReference type="Proteomes" id="UP000828941"/>
    </source>
</evidence>
<dbReference type="Proteomes" id="UP000828941">
    <property type="component" value="Chromosome 9"/>
</dbReference>
<accession>A0ACB9MKU1</accession>
<gene>
    <name evidence="1" type="ORF">L6164_023658</name>
</gene>
<protein>
    <submittedName>
        <fullName evidence="1">Uncharacterized protein</fullName>
    </submittedName>
</protein>
<evidence type="ECO:0000313" key="1">
    <source>
        <dbReference type="EMBL" id="KAI4324094.1"/>
    </source>
</evidence>
<name>A0ACB9MKU1_BAUVA</name>
<dbReference type="EMBL" id="CM039434">
    <property type="protein sequence ID" value="KAI4324094.1"/>
    <property type="molecule type" value="Genomic_DNA"/>
</dbReference>
<organism evidence="1 2">
    <name type="scientific">Bauhinia variegata</name>
    <name type="common">Purple orchid tree</name>
    <name type="synonym">Phanera variegata</name>
    <dbReference type="NCBI Taxonomy" id="167791"/>
    <lineage>
        <taxon>Eukaryota</taxon>
        <taxon>Viridiplantae</taxon>
        <taxon>Streptophyta</taxon>
        <taxon>Embryophyta</taxon>
        <taxon>Tracheophyta</taxon>
        <taxon>Spermatophyta</taxon>
        <taxon>Magnoliopsida</taxon>
        <taxon>eudicotyledons</taxon>
        <taxon>Gunneridae</taxon>
        <taxon>Pentapetalae</taxon>
        <taxon>rosids</taxon>
        <taxon>fabids</taxon>
        <taxon>Fabales</taxon>
        <taxon>Fabaceae</taxon>
        <taxon>Cercidoideae</taxon>
        <taxon>Cercideae</taxon>
        <taxon>Bauhiniinae</taxon>
        <taxon>Bauhinia</taxon>
    </lineage>
</organism>
<comment type="caution">
    <text evidence="1">The sequence shown here is derived from an EMBL/GenBank/DDBJ whole genome shotgun (WGS) entry which is preliminary data.</text>
</comment>
<sequence>MGLRIFRVAETADQSIQSPLYWRPTETSSPPLKALPPHYRRRLHSLRQPALTNEELRLQLQDSGMYETLIKGQLFAG</sequence>
<reference evidence="1 2" key="1">
    <citation type="journal article" date="2022" name="DNA Res.">
        <title>Chromosomal-level genome assembly of the orchid tree Bauhinia variegata (Leguminosae; Cercidoideae) supports the allotetraploid origin hypothesis of Bauhinia.</title>
        <authorList>
            <person name="Zhong Y."/>
            <person name="Chen Y."/>
            <person name="Zheng D."/>
            <person name="Pang J."/>
            <person name="Liu Y."/>
            <person name="Luo S."/>
            <person name="Meng S."/>
            <person name="Qian L."/>
            <person name="Wei D."/>
            <person name="Dai S."/>
            <person name="Zhou R."/>
        </authorList>
    </citation>
    <scope>NUCLEOTIDE SEQUENCE [LARGE SCALE GENOMIC DNA]</scope>
    <source>
        <strain evidence="1">BV-YZ2020</strain>
    </source>
</reference>
<keyword evidence="2" id="KW-1185">Reference proteome</keyword>